<comment type="caution">
    <text evidence="4">The sequence shown here is derived from an EMBL/GenBank/DDBJ whole genome shotgun (WGS) entry which is preliminary data.</text>
</comment>
<dbReference type="SMART" id="SM00448">
    <property type="entry name" value="REC"/>
    <property type="match status" value="1"/>
</dbReference>
<gene>
    <name evidence="4" type="ORF">DI598_17700</name>
</gene>
<feature type="non-terminal residue" evidence="4">
    <location>
        <position position="111"/>
    </location>
</feature>
<dbReference type="AlphaFoldDB" id="A0A2W5GF05"/>
<dbReference type="PANTHER" id="PTHR44591">
    <property type="entry name" value="STRESS RESPONSE REGULATOR PROTEIN 1"/>
    <property type="match status" value="1"/>
</dbReference>
<evidence type="ECO:0000256" key="2">
    <source>
        <dbReference type="PROSITE-ProRule" id="PRU00169"/>
    </source>
</evidence>
<feature type="modified residue" description="4-aspartylphosphate" evidence="2">
    <location>
        <position position="53"/>
    </location>
</feature>
<feature type="domain" description="Response regulatory" evidence="3">
    <location>
        <begin position="4"/>
        <end position="111"/>
    </location>
</feature>
<evidence type="ECO:0000313" key="5">
    <source>
        <dbReference type="Proteomes" id="UP000249645"/>
    </source>
</evidence>
<dbReference type="Proteomes" id="UP000249645">
    <property type="component" value="Unassembled WGS sequence"/>
</dbReference>
<protein>
    <submittedName>
        <fullName evidence="4">Sigma-54-dependent Fis family transcriptional regulator</fullName>
    </submittedName>
</protein>
<organism evidence="4 5">
    <name type="scientific">Pseudopedobacter saltans</name>
    <dbReference type="NCBI Taxonomy" id="151895"/>
    <lineage>
        <taxon>Bacteria</taxon>
        <taxon>Pseudomonadati</taxon>
        <taxon>Bacteroidota</taxon>
        <taxon>Sphingobacteriia</taxon>
        <taxon>Sphingobacteriales</taxon>
        <taxon>Sphingobacteriaceae</taxon>
        <taxon>Pseudopedobacter</taxon>
    </lineage>
</organism>
<evidence type="ECO:0000313" key="4">
    <source>
        <dbReference type="EMBL" id="PZP41892.1"/>
    </source>
</evidence>
<proteinExistence type="predicted"/>
<dbReference type="InterPro" id="IPR011006">
    <property type="entry name" value="CheY-like_superfamily"/>
</dbReference>
<reference evidence="4 5" key="1">
    <citation type="submission" date="2017-11" db="EMBL/GenBank/DDBJ databases">
        <title>Infants hospitalized years apart are colonized by the same room-sourced microbial strains.</title>
        <authorList>
            <person name="Brooks B."/>
            <person name="Olm M.R."/>
            <person name="Firek B.A."/>
            <person name="Baker R."/>
            <person name="Thomas B.C."/>
            <person name="Morowitz M.J."/>
            <person name="Banfield J.F."/>
        </authorList>
    </citation>
    <scope>NUCLEOTIDE SEQUENCE [LARGE SCALE GENOMIC DNA]</scope>
    <source>
        <strain evidence="4">S2_009_000_R2_76</strain>
    </source>
</reference>
<accession>A0A2W5GF05</accession>
<dbReference type="Gene3D" id="3.40.50.2300">
    <property type="match status" value="1"/>
</dbReference>
<evidence type="ECO:0000259" key="3">
    <source>
        <dbReference type="PROSITE" id="PS50110"/>
    </source>
</evidence>
<keyword evidence="1 2" id="KW-0597">Phosphoprotein</keyword>
<dbReference type="Pfam" id="PF00072">
    <property type="entry name" value="Response_reg"/>
    <property type="match status" value="1"/>
</dbReference>
<dbReference type="InterPro" id="IPR050595">
    <property type="entry name" value="Bact_response_regulator"/>
</dbReference>
<dbReference type="SUPFAM" id="SSF52172">
    <property type="entry name" value="CheY-like"/>
    <property type="match status" value="1"/>
</dbReference>
<evidence type="ECO:0000256" key="1">
    <source>
        <dbReference type="ARBA" id="ARBA00022553"/>
    </source>
</evidence>
<dbReference type="EMBL" id="QFOI01000478">
    <property type="protein sequence ID" value="PZP41892.1"/>
    <property type="molecule type" value="Genomic_DNA"/>
</dbReference>
<dbReference type="PANTHER" id="PTHR44591:SF3">
    <property type="entry name" value="RESPONSE REGULATORY DOMAIN-CONTAINING PROTEIN"/>
    <property type="match status" value="1"/>
</dbReference>
<dbReference type="GO" id="GO:0000160">
    <property type="term" value="P:phosphorelay signal transduction system"/>
    <property type="evidence" value="ECO:0007669"/>
    <property type="project" value="InterPro"/>
</dbReference>
<dbReference type="PROSITE" id="PS50110">
    <property type="entry name" value="RESPONSE_REGULATORY"/>
    <property type="match status" value="1"/>
</dbReference>
<dbReference type="InterPro" id="IPR001789">
    <property type="entry name" value="Sig_transdc_resp-reg_receiver"/>
</dbReference>
<name>A0A2W5GF05_9SPHI</name>
<sequence length="111" mass="12527">MHFSLLLIDDEIKLRSLLARILEREGYEVKQAGDFKTALKMLSKEKLPLILCDVRLPDGNGVEMISHILKLYPNTLIILMTAYGNISDGVQAMKNGAYDYLTKGDDNEKIL</sequence>